<evidence type="ECO:0000256" key="4">
    <source>
        <dbReference type="ARBA" id="ARBA00022692"/>
    </source>
</evidence>
<keyword evidence="7 13" id="KW-0067">ATP-binding</keyword>
<dbReference type="InterPro" id="IPR023299">
    <property type="entry name" value="ATPase_P-typ_cyto_dom_N"/>
</dbReference>
<dbReference type="GO" id="GO:0005524">
    <property type="term" value="F:ATP binding"/>
    <property type="evidence" value="ECO:0007669"/>
    <property type="project" value="UniProtKB-UniRule"/>
</dbReference>
<dbReference type="Proteomes" id="UP000886841">
    <property type="component" value="Unassembled WGS sequence"/>
</dbReference>
<evidence type="ECO:0000256" key="10">
    <source>
        <dbReference type="ARBA" id="ARBA00023008"/>
    </source>
</evidence>
<sequence length="343" mass="36648">IMVGTGVGAGNGILIKSGEALETTHKVEAVILDKTGTVTEGKPRVVAIKALDRKEEELLALAATCEQDSEHPLGQAIVEEARERGLALGKTDHFRSLTGRGVEARIGEREIYIGNERMMEELKISLGELKAESDAIAAKGQTPMFLVEDGTLRGIVSVADTMKPTSVQAIDEMKAMGMEVYMLTGDNRRTAEYIGAQAHVDHVIAEVLPGDKASVVSRLQQEGKRVMMVGDGINDAPALAQADVGVAIGSGSDIAMESSDIVLMKSDLEDVAKAIRLSRATIRNIKQNLFWAFCFNSLGIPIAAGVLYAFGGPLLNPIFGGLAMSFSSVFVVTNALRLRRVKL</sequence>
<dbReference type="PROSITE" id="PS00154">
    <property type="entry name" value="ATPASE_E1_E2"/>
    <property type="match status" value="1"/>
</dbReference>
<keyword evidence="6" id="KW-0187">Copper transport</keyword>
<dbReference type="InterPro" id="IPR001757">
    <property type="entry name" value="P_typ_ATPase"/>
</dbReference>
<keyword evidence="10" id="KW-0186">Copper</keyword>
<accession>A0A9D1EJT5</accession>
<dbReference type="InterPro" id="IPR044492">
    <property type="entry name" value="P_typ_ATPase_HD_dom"/>
</dbReference>
<keyword evidence="13" id="KW-0479">Metal-binding</keyword>
<dbReference type="InterPro" id="IPR027256">
    <property type="entry name" value="P-typ_ATPase_IB"/>
</dbReference>
<evidence type="ECO:0000313" key="15">
    <source>
        <dbReference type="Proteomes" id="UP000886841"/>
    </source>
</evidence>
<evidence type="ECO:0000313" key="14">
    <source>
        <dbReference type="EMBL" id="HIR93233.1"/>
    </source>
</evidence>
<dbReference type="PANTHER" id="PTHR43520:SF8">
    <property type="entry name" value="P-TYPE CU(+) TRANSPORTER"/>
    <property type="match status" value="1"/>
</dbReference>
<dbReference type="GO" id="GO:0043682">
    <property type="term" value="F:P-type divalent copper transporter activity"/>
    <property type="evidence" value="ECO:0007669"/>
    <property type="project" value="TreeGrafter"/>
</dbReference>
<dbReference type="InterPro" id="IPR036412">
    <property type="entry name" value="HAD-like_sf"/>
</dbReference>
<dbReference type="Pfam" id="PF00702">
    <property type="entry name" value="Hydrolase"/>
    <property type="match status" value="1"/>
</dbReference>
<keyword evidence="9 13" id="KW-1133">Transmembrane helix</keyword>
<dbReference type="Gene3D" id="3.40.50.1000">
    <property type="entry name" value="HAD superfamily/HAD-like"/>
    <property type="match status" value="1"/>
</dbReference>
<dbReference type="EMBL" id="DVHU01000063">
    <property type="protein sequence ID" value="HIR93233.1"/>
    <property type="molecule type" value="Genomic_DNA"/>
</dbReference>
<dbReference type="Gene3D" id="3.40.1110.10">
    <property type="entry name" value="Calcium-transporting ATPase, cytoplasmic domain N"/>
    <property type="match status" value="1"/>
</dbReference>
<evidence type="ECO:0000256" key="7">
    <source>
        <dbReference type="ARBA" id="ARBA00022840"/>
    </source>
</evidence>
<comment type="subcellular location">
    <subcellularLocation>
        <location evidence="13">Cell membrane</location>
    </subcellularLocation>
    <subcellularLocation>
        <location evidence="1">Membrane</location>
        <topology evidence="1">Multi-pass membrane protein</topology>
    </subcellularLocation>
</comment>
<dbReference type="SUPFAM" id="SSF56784">
    <property type="entry name" value="HAD-like"/>
    <property type="match status" value="1"/>
</dbReference>
<evidence type="ECO:0000256" key="1">
    <source>
        <dbReference type="ARBA" id="ARBA00004141"/>
    </source>
</evidence>
<keyword evidence="6" id="KW-0406">Ion transport</keyword>
<dbReference type="SFLD" id="SFLDG00002">
    <property type="entry name" value="C1.7:_P-type_atpase_like"/>
    <property type="match status" value="1"/>
</dbReference>
<comment type="similarity">
    <text evidence="2 13">Belongs to the cation transport ATPase (P-type) (TC 3.A.3) family. Type IB subfamily.</text>
</comment>
<comment type="caution">
    <text evidence="13">Lacks conserved residue(s) required for the propagation of feature annotation.</text>
</comment>
<evidence type="ECO:0000256" key="13">
    <source>
        <dbReference type="RuleBase" id="RU362081"/>
    </source>
</evidence>
<dbReference type="EC" id="7.2.2.8" evidence="3"/>
<evidence type="ECO:0000256" key="5">
    <source>
        <dbReference type="ARBA" id="ARBA00022741"/>
    </source>
</evidence>
<dbReference type="GO" id="GO:0016887">
    <property type="term" value="F:ATP hydrolysis activity"/>
    <property type="evidence" value="ECO:0007669"/>
    <property type="project" value="InterPro"/>
</dbReference>
<keyword evidence="11 13" id="KW-0472">Membrane</keyword>
<evidence type="ECO:0000256" key="2">
    <source>
        <dbReference type="ARBA" id="ARBA00006024"/>
    </source>
</evidence>
<evidence type="ECO:0000256" key="8">
    <source>
        <dbReference type="ARBA" id="ARBA00022967"/>
    </source>
</evidence>
<comment type="caution">
    <text evidence="14">The sequence shown here is derived from an EMBL/GenBank/DDBJ whole genome shotgun (WGS) entry which is preliminary data.</text>
</comment>
<dbReference type="NCBIfam" id="TIGR01494">
    <property type="entry name" value="ATPase_P-type"/>
    <property type="match status" value="1"/>
</dbReference>
<evidence type="ECO:0000256" key="12">
    <source>
        <dbReference type="ARBA" id="ARBA00049289"/>
    </source>
</evidence>
<evidence type="ECO:0000256" key="11">
    <source>
        <dbReference type="ARBA" id="ARBA00023136"/>
    </source>
</evidence>
<dbReference type="AlphaFoldDB" id="A0A9D1EJT5"/>
<name>A0A9D1EJT5_9FIRM</name>
<dbReference type="PRINTS" id="PR00119">
    <property type="entry name" value="CATATPASE"/>
</dbReference>
<comment type="catalytic activity">
    <reaction evidence="12">
        <text>Cu(+)(in) + ATP + H2O = Cu(+)(out) + ADP + phosphate + H(+)</text>
        <dbReference type="Rhea" id="RHEA:25792"/>
        <dbReference type="ChEBI" id="CHEBI:15377"/>
        <dbReference type="ChEBI" id="CHEBI:15378"/>
        <dbReference type="ChEBI" id="CHEBI:30616"/>
        <dbReference type="ChEBI" id="CHEBI:43474"/>
        <dbReference type="ChEBI" id="CHEBI:49552"/>
        <dbReference type="ChEBI" id="CHEBI:456216"/>
        <dbReference type="EC" id="7.2.2.8"/>
    </reaction>
</comment>
<gene>
    <name evidence="14" type="ORF">IAB98_07445</name>
</gene>
<dbReference type="PANTHER" id="PTHR43520">
    <property type="entry name" value="ATP7, ISOFORM B"/>
    <property type="match status" value="1"/>
</dbReference>
<dbReference type="InterPro" id="IPR018303">
    <property type="entry name" value="ATPase_P-typ_P_site"/>
</dbReference>
<evidence type="ECO:0000256" key="3">
    <source>
        <dbReference type="ARBA" id="ARBA00012517"/>
    </source>
</evidence>
<dbReference type="GO" id="GO:0055070">
    <property type="term" value="P:copper ion homeostasis"/>
    <property type="evidence" value="ECO:0007669"/>
    <property type="project" value="TreeGrafter"/>
</dbReference>
<reference evidence="14" key="2">
    <citation type="journal article" date="2021" name="PeerJ">
        <title>Extensive microbial diversity within the chicken gut microbiome revealed by metagenomics and culture.</title>
        <authorList>
            <person name="Gilroy R."/>
            <person name="Ravi A."/>
            <person name="Getino M."/>
            <person name="Pursley I."/>
            <person name="Horton D.L."/>
            <person name="Alikhan N.F."/>
            <person name="Baker D."/>
            <person name="Gharbi K."/>
            <person name="Hall N."/>
            <person name="Watson M."/>
            <person name="Adriaenssens E.M."/>
            <person name="Foster-Nyarko E."/>
            <person name="Jarju S."/>
            <person name="Secka A."/>
            <person name="Antonio M."/>
            <person name="Oren A."/>
            <person name="Chaudhuri R.R."/>
            <person name="La Ragione R."/>
            <person name="Hildebrand F."/>
            <person name="Pallen M.J."/>
        </authorList>
    </citation>
    <scope>NUCLEOTIDE SEQUENCE</scope>
    <source>
        <strain evidence="14">ChiSxjej1B13-7041</strain>
    </source>
</reference>
<keyword evidence="4 13" id="KW-0812">Transmembrane</keyword>
<dbReference type="NCBIfam" id="TIGR01525">
    <property type="entry name" value="ATPase-IB_hvy"/>
    <property type="match status" value="1"/>
</dbReference>
<dbReference type="GO" id="GO:0140581">
    <property type="term" value="F:P-type monovalent copper transporter activity"/>
    <property type="evidence" value="ECO:0007669"/>
    <property type="project" value="UniProtKB-EC"/>
</dbReference>
<keyword evidence="13" id="KW-1003">Cell membrane</keyword>
<feature type="transmembrane region" description="Helical" evidence="13">
    <location>
        <begin position="317"/>
        <end position="336"/>
    </location>
</feature>
<keyword evidence="6" id="KW-0813">Transport</keyword>
<organism evidence="14 15">
    <name type="scientific">Candidatus Egerieimonas intestinavium</name>
    <dbReference type="NCBI Taxonomy" id="2840777"/>
    <lineage>
        <taxon>Bacteria</taxon>
        <taxon>Bacillati</taxon>
        <taxon>Bacillota</taxon>
        <taxon>Clostridia</taxon>
        <taxon>Lachnospirales</taxon>
        <taxon>Lachnospiraceae</taxon>
        <taxon>Lachnospiraceae incertae sedis</taxon>
        <taxon>Candidatus Egerieimonas</taxon>
    </lineage>
</organism>
<proteinExistence type="inferred from homology"/>
<keyword evidence="5 13" id="KW-0547">Nucleotide-binding</keyword>
<dbReference type="SFLD" id="SFLDF00027">
    <property type="entry name" value="p-type_atpase"/>
    <property type="match status" value="1"/>
</dbReference>
<dbReference type="GO" id="GO:0005886">
    <property type="term" value="C:plasma membrane"/>
    <property type="evidence" value="ECO:0007669"/>
    <property type="project" value="UniProtKB-SubCell"/>
</dbReference>
<reference evidence="14" key="1">
    <citation type="submission" date="2020-10" db="EMBL/GenBank/DDBJ databases">
        <authorList>
            <person name="Gilroy R."/>
        </authorList>
    </citation>
    <scope>NUCLEOTIDE SEQUENCE</scope>
    <source>
        <strain evidence="14">ChiSxjej1B13-7041</strain>
    </source>
</reference>
<dbReference type="SFLD" id="SFLDS00003">
    <property type="entry name" value="Haloacid_Dehalogenase"/>
    <property type="match status" value="1"/>
</dbReference>
<dbReference type="InterPro" id="IPR023214">
    <property type="entry name" value="HAD_sf"/>
</dbReference>
<evidence type="ECO:0000256" key="6">
    <source>
        <dbReference type="ARBA" id="ARBA00022796"/>
    </source>
</evidence>
<feature type="transmembrane region" description="Helical" evidence="13">
    <location>
        <begin position="289"/>
        <end position="311"/>
    </location>
</feature>
<protein>
    <recommendedName>
        <fullName evidence="3">P-type Cu(+) transporter</fullName>
        <ecNumber evidence="3">7.2.2.8</ecNumber>
    </recommendedName>
</protein>
<evidence type="ECO:0000256" key="9">
    <source>
        <dbReference type="ARBA" id="ARBA00022989"/>
    </source>
</evidence>
<feature type="non-terminal residue" evidence="14">
    <location>
        <position position="1"/>
    </location>
</feature>
<keyword evidence="8" id="KW-1278">Translocase</keyword>
<dbReference type="GO" id="GO:0005507">
    <property type="term" value="F:copper ion binding"/>
    <property type="evidence" value="ECO:0007669"/>
    <property type="project" value="TreeGrafter"/>
</dbReference>
<dbReference type="PRINTS" id="PR00120">
    <property type="entry name" value="HATPASE"/>
</dbReference>